<evidence type="ECO:0000256" key="6">
    <source>
        <dbReference type="ARBA" id="ARBA00023204"/>
    </source>
</evidence>
<dbReference type="OrthoDB" id="9802672at2"/>
<keyword evidence="3 7" id="KW-0863">Zinc-finger</keyword>
<dbReference type="PROSITE" id="PS50880">
    <property type="entry name" value="TOPRIM"/>
    <property type="match status" value="1"/>
</dbReference>
<dbReference type="RefSeq" id="WP_092342857.1">
    <property type="nucleotide sequence ID" value="NZ_FLSL01000096.1"/>
</dbReference>
<dbReference type="PROSITE" id="PS01300">
    <property type="entry name" value="RECR"/>
    <property type="match status" value="1"/>
</dbReference>
<keyword evidence="2 7" id="KW-0227">DNA damage</keyword>
<evidence type="ECO:0000313" key="9">
    <source>
        <dbReference type="EMBL" id="CUT17430.1"/>
    </source>
</evidence>
<dbReference type="InterPro" id="IPR034137">
    <property type="entry name" value="TOPRIM_RecR"/>
</dbReference>
<dbReference type="GO" id="GO:0006310">
    <property type="term" value="P:DNA recombination"/>
    <property type="evidence" value="ECO:0007669"/>
    <property type="project" value="UniProtKB-UniRule"/>
</dbReference>
<evidence type="ECO:0000259" key="8">
    <source>
        <dbReference type="PROSITE" id="PS50880"/>
    </source>
</evidence>
<dbReference type="AlphaFoldDB" id="A0A0S4M596"/>
<dbReference type="Gene3D" id="6.10.250.240">
    <property type="match status" value="1"/>
</dbReference>
<keyword evidence="10" id="KW-1185">Reference proteome</keyword>
<comment type="similarity">
    <text evidence="7">Belongs to the RecR family.</text>
</comment>
<dbReference type="SMART" id="SM00493">
    <property type="entry name" value="TOPRIM"/>
    <property type="match status" value="1"/>
</dbReference>
<proteinExistence type="inferred from homology"/>
<name>A0A0S4M596_9BURK</name>
<dbReference type="GO" id="GO:0006281">
    <property type="term" value="P:DNA repair"/>
    <property type="evidence" value="ECO:0007669"/>
    <property type="project" value="UniProtKB-UniRule"/>
</dbReference>
<dbReference type="Proteomes" id="UP000198651">
    <property type="component" value="Chromosome I"/>
</dbReference>
<reference evidence="10" key="1">
    <citation type="submission" date="2015-11" db="EMBL/GenBank/DDBJ databases">
        <authorList>
            <person name="Seth-Smith H.M.B."/>
        </authorList>
    </citation>
    <scope>NUCLEOTIDE SEQUENCE [LARGE SCALE GENOMIC DNA]</scope>
    <source>
        <strain evidence="10">2013Ark11</strain>
    </source>
</reference>
<dbReference type="InterPro" id="IPR000093">
    <property type="entry name" value="DNA_Rcmb_RecR"/>
</dbReference>
<dbReference type="Gene3D" id="3.40.1360.10">
    <property type="match status" value="1"/>
</dbReference>
<dbReference type="Pfam" id="PF21176">
    <property type="entry name" value="RecR_HhH"/>
    <property type="match status" value="1"/>
</dbReference>
<accession>A0A0S4M596</accession>
<dbReference type="Pfam" id="PF02132">
    <property type="entry name" value="RecR_ZnF"/>
    <property type="match status" value="1"/>
</dbReference>
<comment type="function">
    <text evidence="7">May play a role in DNA repair. It seems to be involved in an RecBC-independent recombinational process of DNA repair. It may act with RecF and RecO.</text>
</comment>
<dbReference type="InterPro" id="IPR015967">
    <property type="entry name" value="Rcmb_RecR_Znf"/>
</dbReference>
<dbReference type="PANTHER" id="PTHR30446">
    <property type="entry name" value="RECOMBINATION PROTEIN RECR"/>
    <property type="match status" value="1"/>
</dbReference>
<evidence type="ECO:0000256" key="4">
    <source>
        <dbReference type="ARBA" id="ARBA00022833"/>
    </source>
</evidence>
<dbReference type="Pfam" id="PF21175">
    <property type="entry name" value="RecR_C"/>
    <property type="match status" value="1"/>
</dbReference>
<dbReference type="Pfam" id="PF13662">
    <property type="entry name" value="Toprim_4"/>
    <property type="match status" value="1"/>
</dbReference>
<dbReference type="NCBIfam" id="TIGR00615">
    <property type="entry name" value="recR"/>
    <property type="match status" value="1"/>
</dbReference>
<evidence type="ECO:0000256" key="3">
    <source>
        <dbReference type="ARBA" id="ARBA00022771"/>
    </source>
</evidence>
<protein>
    <recommendedName>
        <fullName evidence="7">Recombination protein RecR</fullName>
    </recommendedName>
</protein>
<dbReference type="HAMAP" id="MF_00017">
    <property type="entry name" value="RecR"/>
    <property type="match status" value="1"/>
</dbReference>
<dbReference type="GO" id="GO:0008270">
    <property type="term" value="F:zinc ion binding"/>
    <property type="evidence" value="ECO:0007669"/>
    <property type="project" value="UniProtKB-KW"/>
</dbReference>
<keyword evidence="6 7" id="KW-0234">DNA repair</keyword>
<feature type="domain" description="Toprim" evidence="8">
    <location>
        <begin position="78"/>
        <end position="175"/>
    </location>
</feature>
<evidence type="ECO:0000256" key="2">
    <source>
        <dbReference type="ARBA" id="ARBA00022763"/>
    </source>
</evidence>
<dbReference type="PATRIC" id="fig|1561003.3.peg.598"/>
<keyword evidence="5 7" id="KW-0233">DNA recombination</keyword>
<feature type="zinc finger region" description="C4-type" evidence="7">
    <location>
        <begin position="55"/>
        <end position="70"/>
    </location>
</feature>
<dbReference type="EMBL" id="LN906597">
    <property type="protein sequence ID" value="CUT17430.1"/>
    <property type="molecule type" value="Genomic_DNA"/>
</dbReference>
<evidence type="ECO:0000256" key="5">
    <source>
        <dbReference type="ARBA" id="ARBA00023172"/>
    </source>
</evidence>
<gene>
    <name evidence="7 9" type="primary">recR</name>
    <name evidence="9" type="ORF">Ark11_0593</name>
</gene>
<dbReference type="Gene3D" id="1.10.8.420">
    <property type="entry name" value="RecR Domain 1"/>
    <property type="match status" value="1"/>
</dbReference>
<evidence type="ECO:0000256" key="1">
    <source>
        <dbReference type="ARBA" id="ARBA00022723"/>
    </source>
</evidence>
<sequence length="216" mass="22989">MSSVVGDLVAAFRALPGVSARSARRFAYYLLQQDRGAARRISSALSQALDLVGFCSLCNALAESDICSVCRSPERDCTKICVVSSTSDMCSIEQTRVYDGLYFVLSGCISPLDGVFPQQVCFDKFLDRLSSGDRSVVEVILATSFTPEGEATAFFVTQAALDAGAVVSRIARGLPAGSEIEYADPLAIGQSFLDRVTIYSPSSSTDELSSCSSNPL</sequence>
<dbReference type="STRING" id="1561003.Ark11_0593"/>
<dbReference type="PANTHER" id="PTHR30446:SF0">
    <property type="entry name" value="RECOMBINATION PROTEIN RECR"/>
    <property type="match status" value="1"/>
</dbReference>
<dbReference type="GO" id="GO:0003677">
    <property type="term" value="F:DNA binding"/>
    <property type="evidence" value="ECO:0007669"/>
    <property type="project" value="UniProtKB-UniRule"/>
</dbReference>
<dbReference type="SUPFAM" id="SSF111304">
    <property type="entry name" value="Recombination protein RecR"/>
    <property type="match status" value="1"/>
</dbReference>
<organism evidence="9 10">
    <name type="scientific">Candidatus Ichthyocystis hellenicum</name>
    <dbReference type="NCBI Taxonomy" id="1561003"/>
    <lineage>
        <taxon>Bacteria</taxon>
        <taxon>Pseudomonadati</taxon>
        <taxon>Pseudomonadota</taxon>
        <taxon>Betaproteobacteria</taxon>
        <taxon>Burkholderiales</taxon>
        <taxon>Candidatus Ichthyocystis</taxon>
    </lineage>
</organism>
<dbReference type="InterPro" id="IPR023627">
    <property type="entry name" value="Rcmb_RecR"/>
</dbReference>
<keyword evidence="1 7" id="KW-0479">Metal-binding</keyword>
<keyword evidence="4 7" id="KW-0862">Zinc</keyword>
<dbReference type="InterPro" id="IPR006171">
    <property type="entry name" value="TOPRIM_dom"/>
</dbReference>
<evidence type="ECO:0000313" key="10">
    <source>
        <dbReference type="Proteomes" id="UP000198651"/>
    </source>
</evidence>
<dbReference type="CDD" id="cd01025">
    <property type="entry name" value="TOPRIM_recR"/>
    <property type="match status" value="1"/>
</dbReference>
<evidence type="ECO:0000256" key="7">
    <source>
        <dbReference type="HAMAP-Rule" id="MF_00017"/>
    </source>
</evidence>